<sequence length="600" mass="69168">MTSTESIARVTSLTVQDVFVSSDDNKLRAEVEIANNSELAHSAQVVFRGYVRKAERLQYEFLHEQVWILVQPHEAKSHEVAVDVWLPRFPPSMKICDDLEVEYSVRATVDPWFMNHHAEKVFRVHRTLVLKMPHLSCYQRHVKINKCVTHGHWHHRKCKSINGDIWIDKGAYSHGEKIKLKWQLQLDFDSKLEKVKLTLVQHIAHSNFSQQFEQSLPRIPGPDHPSFMNNSSRVVATQEIVEKKDEHSRGELLIPEHLPITMAMTLWNVLTVRYELLFEVKMEEHRNSVDFTIPIIIASEPVQPSKSSIEIDNLEVRAENEAKLSNTYATVKFTVNSIQPKELHSLRLLLQGEVRAGSDWYTFLRFKAHVSSDSTSLLSPGQHAVKISLPFKDSQYDTNILPPSMNDDIRYMPYSEIVGAYGITMQQRTFQRGKHVFVTVIGDVRGVHLSLEQQRRIRIAGLKSDESYCTERVVASADSPMDKDIWPEQWSLRIPNDIPPSIEITYWNVLALNYALKVILTSEDGHEHKHNVPIWIGCTNDNLPPPQPLRLIPKVNPKDEANHPAESAITKQIPEFEVVQNDESQEIPYWVDRYSEHMYS</sequence>
<dbReference type="PANTHER" id="PTHR11188">
    <property type="entry name" value="ARRESTIN DOMAIN CONTAINING PROTEIN"/>
    <property type="match status" value="1"/>
</dbReference>
<dbReference type="AlphaFoldDB" id="A0A3P7JEK2"/>
<dbReference type="GO" id="GO:0005737">
    <property type="term" value="C:cytoplasm"/>
    <property type="evidence" value="ECO:0007669"/>
    <property type="project" value="TreeGrafter"/>
</dbReference>
<organism evidence="2 3">
    <name type="scientific">Strongylus vulgaris</name>
    <name type="common">Blood worm</name>
    <dbReference type="NCBI Taxonomy" id="40348"/>
    <lineage>
        <taxon>Eukaryota</taxon>
        <taxon>Metazoa</taxon>
        <taxon>Ecdysozoa</taxon>
        <taxon>Nematoda</taxon>
        <taxon>Chromadorea</taxon>
        <taxon>Rhabditida</taxon>
        <taxon>Rhabditina</taxon>
        <taxon>Rhabditomorpha</taxon>
        <taxon>Strongyloidea</taxon>
        <taxon>Strongylidae</taxon>
        <taxon>Strongylus</taxon>
    </lineage>
</organism>
<name>A0A3P7JEK2_STRVU</name>
<dbReference type="EMBL" id="UYYB01094496">
    <property type="protein sequence ID" value="VDM74487.1"/>
    <property type="molecule type" value="Genomic_DNA"/>
</dbReference>
<dbReference type="InterPro" id="IPR014752">
    <property type="entry name" value="Arrestin-like_C"/>
</dbReference>
<dbReference type="InterPro" id="IPR050357">
    <property type="entry name" value="Arrestin_domain-protein"/>
</dbReference>
<dbReference type="PANTHER" id="PTHR11188:SF176">
    <property type="entry name" value="ARRESTIN DOMAIN-CONTAINING PROTEIN 1"/>
    <property type="match status" value="1"/>
</dbReference>
<evidence type="ECO:0000313" key="3">
    <source>
        <dbReference type="Proteomes" id="UP000270094"/>
    </source>
</evidence>
<dbReference type="Pfam" id="PF02752">
    <property type="entry name" value="Arrestin_C"/>
    <property type="match status" value="1"/>
</dbReference>
<dbReference type="Gene3D" id="2.60.40.640">
    <property type="match status" value="1"/>
</dbReference>
<dbReference type="InterPro" id="IPR011022">
    <property type="entry name" value="Arrestin_C-like"/>
</dbReference>
<dbReference type="SMART" id="SM01017">
    <property type="entry name" value="Arrestin_C"/>
    <property type="match status" value="1"/>
</dbReference>
<feature type="domain" description="Arrestin C-terminal-like" evidence="1">
    <location>
        <begin position="157"/>
        <end position="302"/>
    </location>
</feature>
<reference evidence="2 3" key="1">
    <citation type="submission" date="2018-11" db="EMBL/GenBank/DDBJ databases">
        <authorList>
            <consortium name="Pathogen Informatics"/>
        </authorList>
    </citation>
    <scope>NUCLEOTIDE SEQUENCE [LARGE SCALE GENOMIC DNA]</scope>
</reference>
<dbReference type="GO" id="GO:0015031">
    <property type="term" value="P:protein transport"/>
    <property type="evidence" value="ECO:0007669"/>
    <property type="project" value="TreeGrafter"/>
</dbReference>
<protein>
    <recommendedName>
        <fullName evidence="1">Arrestin C-terminal-like domain-containing protein</fullName>
    </recommendedName>
</protein>
<keyword evidence="3" id="KW-1185">Reference proteome</keyword>
<evidence type="ECO:0000313" key="2">
    <source>
        <dbReference type="EMBL" id="VDM74487.1"/>
    </source>
</evidence>
<evidence type="ECO:0000259" key="1">
    <source>
        <dbReference type="SMART" id="SM01017"/>
    </source>
</evidence>
<dbReference type="Proteomes" id="UP000270094">
    <property type="component" value="Unassembled WGS sequence"/>
</dbReference>
<proteinExistence type="predicted"/>
<dbReference type="SUPFAM" id="SSF81296">
    <property type="entry name" value="E set domains"/>
    <property type="match status" value="1"/>
</dbReference>
<dbReference type="InterPro" id="IPR014756">
    <property type="entry name" value="Ig_E-set"/>
</dbReference>
<gene>
    <name evidence="2" type="ORF">SVUK_LOCUS9485</name>
</gene>
<dbReference type="OrthoDB" id="5835966at2759"/>
<accession>A0A3P7JEK2</accession>